<comment type="similarity">
    <text evidence="1 4">Belongs to the inositol phosphokinase (IPK) family.</text>
</comment>
<dbReference type="Pfam" id="PF03770">
    <property type="entry name" value="IPK"/>
    <property type="match status" value="1"/>
</dbReference>
<feature type="compositionally biased region" description="Polar residues" evidence="5">
    <location>
        <begin position="160"/>
        <end position="173"/>
    </location>
</feature>
<dbReference type="EMBL" id="CM015716">
    <property type="protein sequence ID" value="KAF3690271.1"/>
    <property type="molecule type" value="Genomic_DNA"/>
</dbReference>
<dbReference type="GO" id="GO:0005634">
    <property type="term" value="C:nucleus"/>
    <property type="evidence" value="ECO:0007669"/>
    <property type="project" value="TreeGrafter"/>
</dbReference>
<evidence type="ECO:0000256" key="5">
    <source>
        <dbReference type="SAM" id="MobiDB-lite"/>
    </source>
</evidence>
<dbReference type="Gene3D" id="3.30.470.160">
    <property type="entry name" value="Inositol polyphosphate kinase"/>
    <property type="match status" value="1"/>
</dbReference>
<dbReference type="GO" id="GO:0032958">
    <property type="term" value="P:inositol phosphate biosynthetic process"/>
    <property type="evidence" value="ECO:0007669"/>
    <property type="project" value="InterPro"/>
</dbReference>
<name>A0A6G1PIW5_CHAAH</name>
<organism evidence="6 7">
    <name type="scientific">Channa argus</name>
    <name type="common">Northern snakehead</name>
    <name type="synonym">Ophicephalus argus</name>
    <dbReference type="NCBI Taxonomy" id="215402"/>
    <lineage>
        <taxon>Eukaryota</taxon>
        <taxon>Metazoa</taxon>
        <taxon>Chordata</taxon>
        <taxon>Craniata</taxon>
        <taxon>Vertebrata</taxon>
        <taxon>Euteleostomi</taxon>
        <taxon>Actinopterygii</taxon>
        <taxon>Neopterygii</taxon>
        <taxon>Teleostei</taxon>
        <taxon>Neoteleostei</taxon>
        <taxon>Acanthomorphata</taxon>
        <taxon>Anabantaria</taxon>
        <taxon>Anabantiformes</taxon>
        <taxon>Channoidei</taxon>
        <taxon>Channidae</taxon>
        <taxon>Channa</taxon>
    </lineage>
</organism>
<dbReference type="AlphaFoldDB" id="A0A6G1PIW5"/>
<dbReference type="InterPro" id="IPR005522">
    <property type="entry name" value="IPK"/>
</dbReference>
<accession>A0A6G1PIW5</accession>
<gene>
    <name evidence="6" type="ORF">EXN66_Car005943</name>
</gene>
<sequence>MGTRQHGDDASEEKAARQMKKCEQSTSATLGVRVCGMQVYQLNTGHYLCRNKYYGRGLSIEGFRQALYQYMHNGKGLRQDLFEPILNKLRSLKAVLERQASYRFYSSSLLIIYEGKETEGPSVLSSGQHAAWQKKTTVAPTEPHNGPASPAPERPCDTDLVQNQDAGSLSTQEPGLMAPPPLSPHPPPQTPPNKSDCYSFLPPPRSPHPYPESPSPSLISFPPPPAPQQPPLVDVRMIDFAHSTYKGFRGDTAVHDGPDRGYVFGLENLVQILESLRDDNLS</sequence>
<feature type="region of interest" description="Disordered" evidence="5">
    <location>
        <begin position="122"/>
        <end position="230"/>
    </location>
</feature>
<evidence type="ECO:0000256" key="2">
    <source>
        <dbReference type="ARBA" id="ARBA00022679"/>
    </source>
</evidence>
<feature type="compositionally biased region" description="Pro residues" evidence="5">
    <location>
        <begin position="177"/>
        <end position="191"/>
    </location>
</feature>
<feature type="compositionally biased region" description="Pro residues" evidence="5">
    <location>
        <begin position="221"/>
        <end position="230"/>
    </location>
</feature>
<dbReference type="GO" id="GO:0046854">
    <property type="term" value="P:phosphatidylinositol phosphate biosynthetic process"/>
    <property type="evidence" value="ECO:0007669"/>
    <property type="project" value="TreeGrafter"/>
</dbReference>
<dbReference type="InterPro" id="IPR038286">
    <property type="entry name" value="IPK_sf"/>
</dbReference>
<evidence type="ECO:0000313" key="7">
    <source>
        <dbReference type="Proteomes" id="UP000503349"/>
    </source>
</evidence>
<dbReference type="PANTHER" id="PTHR12400">
    <property type="entry name" value="INOSITOL POLYPHOSPHATE KINASE"/>
    <property type="match status" value="1"/>
</dbReference>
<proteinExistence type="inferred from homology"/>
<keyword evidence="2 4" id="KW-0808">Transferase</keyword>
<dbReference type="GO" id="GO:0005737">
    <property type="term" value="C:cytoplasm"/>
    <property type="evidence" value="ECO:0007669"/>
    <property type="project" value="TreeGrafter"/>
</dbReference>
<evidence type="ECO:0000313" key="6">
    <source>
        <dbReference type="EMBL" id="KAF3690271.1"/>
    </source>
</evidence>
<keyword evidence="7" id="KW-1185">Reference proteome</keyword>
<dbReference type="GO" id="GO:0000828">
    <property type="term" value="F:inositol hexakisphosphate kinase activity"/>
    <property type="evidence" value="ECO:0007669"/>
    <property type="project" value="TreeGrafter"/>
</dbReference>
<dbReference type="EC" id="2.7.-.-" evidence="4"/>
<feature type="compositionally biased region" description="Polar residues" evidence="5">
    <location>
        <begin position="123"/>
        <end position="139"/>
    </location>
</feature>
<evidence type="ECO:0000256" key="4">
    <source>
        <dbReference type="RuleBase" id="RU363090"/>
    </source>
</evidence>
<feature type="compositionally biased region" description="Pro residues" evidence="5">
    <location>
        <begin position="201"/>
        <end position="214"/>
    </location>
</feature>
<reference evidence="6 7" key="1">
    <citation type="submission" date="2019-02" db="EMBL/GenBank/DDBJ databases">
        <title>Opniocepnalus argus genome.</title>
        <authorList>
            <person name="Zhou C."/>
            <person name="Xiao S."/>
        </authorList>
    </citation>
    <scope>NUCLEOTIDE SEQUENCE [LARGE SCALE GENOMIC DNA]</scope>
    <source>
        <strain evidence="6">OARG1902GOOAL</strain>
        <tissue evidence="6">Muscle</tissue>
    </source>
</reference>
<keyword evidence="3 4" id="KW-0418">Kinase</keyword>
<dbReference type="PANTHER" id="PTHR12400:SF73">
    <property type="entry name" value="INOSITOL HEXAKISPHOSPHATE KINASE 1"/>
    <property type="match status" value="1"/>
</dbReference>
<dbReference type="Proteomes" id="UP000503349">
    <property type="component" value="Chromosome 5"/>
</dbReference>
<evidence type="ECO:0000256" key="1">
    <source>
        <dbReference type="ARBA" id="ARBA00007374"/>
    </source>
</evidence>
<evidence type="ECO:0000256" key="3">
    <source>
        <dbReference type="ARBA" id="ARBA00022777"/>
    </source>
</evidence>
<dbReference type="SUPFAM" id="SSF56104">
    <property type="entry name" value="SAICAR synthase-like"/>
    <property type="match status" value="1"/>
</dbReference>
<reference evidence="7" key="2">
    <citation type="submission" date="2019-02" db="EMBL/GenBank/DDBJ databases">
        <title>Opniocepnalus argus Var Kimnra genome.</title>
        <authorList>
            <person name="Zhou C."/>
            <person name="Xiao S."/>
        </authorList>
    </citation>
    <scope>NUCLEOTIDE SEQUENCE [LARGE SCALE GENOMIC DNA]</scope>
</reference>
<protein>
    <recommendedName>
        <fullName evidence="4">Kinase</fullName>
        <ecNumber evidence="4">2.7.-.-</ecNumber>
    </recommendedName>
</protein>